<dbReference type="Pfam" id="PF00266">
    <property type="entry name" value="Aminotran_5"/>
    <property type="match status" value="1"/>
</dbReference>
<keyword evidence="4" id="KW-0663">Pyridoxal phosphate</keyword>
<dbReference type="FunFam" id="3.40.640.10:FF:000084">
    <property type="entry name" value="IscS-like cysteine desulfurase"/>
    <property type="match status" value="1"/>
</dbReference>
<keyword evidence="6" id="KW-0411">Iron-sulfur</keyword>
<evidence type="ECO:0000313" key="9">
    <source>
        <dbReference type="EMBL" id="AYO31132.1"/>
    </source>
</evidence>
<evidence type="ECO:0000256" key="6">
    <source>
        <dbReference type="ARBA" id="ARBA00023014"/>
    </source>
</evidence>
<dbReference type="PANTHER" id="PTHR11601:SF50">
    <property type="entry name" value="CYSTEINE DESULFURASE ISCS 2-RELATED"/>
    <property type="match status" value="1"/>
</dbReference>
<evidence type="ECO:0000256" key="1">
    <source>
        <dbReference type="ARBA" id="ARBA00001933"/>
    </source>
</evidence>
<organism evidence="9 10">
    <name type="scientific">Biomaibacter acetigenes</name>
    <dbReference type="NCBI Taxonomy" id="2316383"/>
    <lineage>
        <taxon>Bacteria</taxon>
        <taxon>Bacillati</taxon>
        <taxon>Bacillota</taxon>
        <taxon>Clostridia</taxon>
        <taxon>Thermosediminibacterales</taxon>
        <taxon>Tepidanaerobacteraceae</taxon>
        <taxon>Biomaibacter</taxon>
    </lineage>
</organism>
<evidence type="ECO:0000256" key="4">
    <source>
        <dbReference type="ARBA" id="ARBA00022898"/>
    </source>
</evidence>
<evidence type="ECO:0000256" key="3">
    <source>
        <dbReference type="ARBA" id="ARBA00022723"/>
    </source>
</evidence>
<evidence type="ECO:0000313" key="10">
    <source>
        <dbReference type="Proteomes" id="UP000280960"/>
    </source>
</evidence>
<dbReference type="InterPro" id="IPR015421">
    <property type="entry name" value="PyrdxlP-dep_Trfase_major"/>
</dbReference>
<comment type="cofactor">
    <cofactor evidence="1 7">
        <name>pyridoxal 5'-phosphate</name>
        <dbReference type="ChEBI" id="CHEBI:597326"/>
    </cofactor>
</comment>
<dbReference type="Gene3D" id="3.40.640.10">
    <property type="entry name" value="Type I PLP-dependent aspartate aminotransferase-like (Major domain)"/>
    <property type="match status" value="1"/>
</dbReference>
<evidence type="ECO:0000256" key="5">
    <source>
        <dbReference type="ARBA" id="ARBA00023004"/>
    </source>
</evidence>
<dbReference type="NCBIfam" id="NF002806">
    <property type="entry name" value="PRK02948.1"/>
    <property type="match status" value="1"/>
</dbReference>
<comment type="similarity">
    <text evidence="2">Belongs to the class-V pyridoxal-phosphate-dependent aminotransferase family. NifS/IscS subfamily.</text>
</comment>
<accession>A0A3G2R6Q2</accession>
<dbReference type="InterPro" id="IPR020578">
    <property type="entry name" value="Aminotrans_V_PyrdxlP_BS"/>
</dbReference>
<evidence type="ECO:0000259" key="8">
    <source>
        <dbReference type="Pfam" id="PF00266"/>
    </source>
</evidence>
<dbReference type="KEGG" id="bacg:D2962_11440"/>
<dbReference type="PROSITE" id="PS00595">
    <property type="entry name" value="AA_TRANSFER_CLASS_5"/>
    <property type="match status" value="1"/>
</dbReference>
<dbReference type="EMBL" id="CP033169">
    <property type="protein sequence ID" value="AYO31132.1"/>
    <property type="molecule type" value="Genomic_DNA"/>
</dbReference>
<gene>
    <name evidence="9" type="ORF">D2962_11440</name>
</gene>
<dbReference type="AlphaFoldDB" id="A0A3G2R6Q2"/>
<dbReference type="PANTHER" id="PTHR11601">
    <property type="entry name" value="CYSTEINE DESULFURYLASE FAMILY MEMBER"/>
    <property type="match status" value="1"/>
</dbReference>
<dbReference type="Proteomes" id="UP000280960">
    <property type="component" value="Chromosome"/>
</dbReference>
<keyword evidence="10" id="KW-1185">Reference proteome</keyword>
<dbReference type="Gene3D" id="3.90.1150.10">
    <property type="entry name" value="Aspartate Aminotransferase, domain 1"/>
    <property type="match status" value="1"/>
</dbReference>
<evidence type="ECO:0000256" key="2">
    <source>
        <dbReference type="ARBA" id="ARBA00006490"/>
    </source>
</evidence>
<dbReference type="InterPro" id="IPR015424">
    <property type="entry name" value="PyrdxlP-dep_Trfase"/>
</dbReference>
<feature type="domain" description="Aminotransferase class V" evidence="8">
    <location>
        <begin position="4"/>
        <end position="378"/>
    </location>
</feature>
<dbReference type="InterPro" id="IPR016454">
    <property type="entry name" value="Cysteine_dSase"/>
</dbReference>
<keyword evidence="3" id="KW-0479">Metal-binding</keyword>
<proteinExistence type="inferred from homology"/>
<dbReference type="SUPFAM" id="SSF53383">
    <property type="entry name" value="PLP-dependent transferases"/>
    <property type="match status" value="1"/>
</dbReference>
<reference evidence="9 10" key="1">
    <citation type="submission" date="2018-10" db="EMBL/GenBank/DDBJ databases">
        <authorList>
            <person name="Zhang X."/>
        </authorList>
    </citation>
    <scope>NUCLEOTIDE SEQUENCE [LARGE SCALE GENOMIC DNA]</scope>
    <source>
        <strain evidence="9 10">SK-G1</strain>
    </source>
</reference>
<dbReference type="Gene3D" id="1.10.260.50">
    <property type="match status" value="1"/>
</dbReference>
<dbReference type="PIRSF" id="PIRSF005572">
    <property type="entry name" value="NifS"/>
    <property type="match status" value="1"/>
</dbReference>
<dbReference type="InterPro" id="IPR015422">
    <property type="entry name" value="PyrdxlP-dep_Trfase_small"/>
</dbReference>
<dbReference type="RefSeq" id="WP_122015043.1">
    <property type="nucleotide sequence ID" value="NZ_CP033169.1"/>
</dbReference>
<dbReference type="GO" id="GO:0046872">
    <property type="term" value="F:metal ion binding"/>
    <property type="evidence" value="ECO:0007669"/>
    <property type="project" value="UniProtKB-KW"/>
</dbReference>
<dbReference type="GO" id="GO:0051536">
    <property type="term" value="F:iron-sulfur cluster binding"/>
    <property type="evidence" value="ECO:0007669"/>
    <property type="project" value="UniProtKB-KW"/>
</dbReference>
<dbReference type="InterPro" id="IPR000192">
    <property type="entry name" value="Aminotrans_V_dom"/>
</dbReference>
<dbReference type="GO" id="GO:0031071">
    <property type="term" value="F:cysteine desulfurase activity"/>
    <property type="evidence" value="ECO:0007669"/>
    <property type="project" value="UniProtKB-ARBA"/>
</dbReference>
<protein>
    <submittedName>
        <fullName evidence="9">Cysteine desulfurase</fullName>
    </submittedName>
</protein>
<keyword evidence="5" id="KW-0408">Iron</keyword>
<sequence length="396" mass="43423">MREVYLDNSATTKVLDRVAQTMYDVMTKYYGNPSSLHRKGIEAEKLIRKAREIIAQALGVKPGEIYFTSGGTESNNLAIKGAAYSMRRLGNHLITTAIEHPSVLDTFKQLEKEGFCVTYLSADGEGFVDTGALQKALRPDTILVSIMYVNNEVGSIQPIEEAAACIHQNKNTLFHVDAVQAFGKIPLVPGLKGIDMLSISGHKIYGPKGIGALFVKEKVRINPLFNGGGQEQNIRSGTENMPGIVGLGTAVEEAFENLSSWRKIMRDLKKRLKDRILQEIPDTVLNGPDTDMNGSGSSSDTINEAPHILNISFLGTRGEILLHTLESHGIYVSTGSACSSHKEGRSHVLSAMGKSPEEIDGAIRFSLSPFLSMEDIDYTVEVLKKEVAEIRKFVRR</sequence>
<name>A0A3G2R6Q2_9FIRM</name>
<evidence type="ECO:0000256" key="7">
    <source>
        <dbReference type="RuleBase" id="RU004504"/>
    </source>
</evidence>